<feature type="transmembrane region" description="Helical" evidence="3">
    <location>
        <begin position="379"/>
        <end position="396"/>
    </location>
</feature>
<feature type="transmembrane region" description="Helical" evidence="3">
    <location>
        <begin position="61"/>
        <end position="83"/>
    </location>
</feature>
<gene>
    <name evidence="4" type="ORF">RFI_28107</name>
</gene>
<feature type="transmembrane region" description="Helical" evidence="3">
    <location>
        <begin position="316"/>
        <end position="337"/>
    </location>
</feature>
<feature type="transmembrane region" description="Helical" evidence="3">
    <location>
        <begin position="89"/>
        <end position="108"/>
    </location>
</feature>
<comment type="similarity">
    <text evidence="1">Belongs to the unc-93 family.</text>
</comment>
<dbReference type="SUPFAM" id="SSF103473">
    <property type="entry name" value="MFS general substrate transporter"/>
    <property type="match status" value="1"/>
</dbReference>
<dbReference type="InterPro" id="IPR051951">
    <property type="entry name" value="UNC-93_regulatory"/>
</dbReference>
<evidence type="ECO:0000313" key="5">
    <source>
        <dbReference type="Proteomes" id="UP000023152"/>
    </source>
</evidence>
<dbReference type="EMBL" id="ASPP01024179">
    <property type="protein sequence ID" value="ETO09283.1"/>
    <property type="molecule type" value="Genomic_DNA"/>
</dbReference>
<dbReference type="Pfam" id="PF07690">
    <property type="entry name" value="MFS_1"/>
    <property type="match status" value="1"/>
</dbReference>
<reference evidence="4 5" key="1">
    <citation type="journal article" date="2013" name="Curr. Biol.">
        <title>The Genome of the Foraminiferan Reticulomyxa filosa.</title>
        <authorList>
            <person name="Glockner G."/>
            <person name="Hulsmann N."/>
            <person name="Schleicher M."/>
            <person name="Noegel A.A."/>
            <person name="Eichinger L."/>
            <person name="Gallinger C."/>
            <person name="Pawlowski J."/>
            <person name="Sierra R."/>
            <person name="Euteneuer U."/>
            <person name="Pillet L."/>
            <person name="Moustafa A."/>
            <person name="Platzer M."/>
            <person name="Groth M."/>
            <person name="Szafranski K."/>
            <person name="Schliwa M."/>
        </authorList>
    </citation>
    <scope>NUCLEOTIDE SEQUENCE [LARGE SCALE GENOMIC DNA]</scope>
</reference>
<protein>
    <submittedName>
        <fullName evidence="4">Uncharacterized protein</fullName>
    </submittedName>
</protein>
<feature type="region of interest" description="Disordered" evidence="2">
    <location>
        <begin position="126"/>
        <end position="176"/>
    </location>
</feature>
<evidence type="ECO:0000256" key="3">
    <source>
        <dbReference type="SAM" id="Phobius"/>
    </source>
</evidence>
<sequence>MFVASNIVLYPPILYTTSAIEGVGAAMLWVGEGTFITYCANVYERHFHFPLNSKLGYFNGIFWLFFQGNQFIGNLLCALLFQFNSSNRVVYIVLSAICLIGCLCFLFIRLSPNNGMHEQQNVNDDFENEETKGSEKKNNSYDEPSLSEGAKQTPTKRGDEPVFHNAKTKQNSAQQTKEPLLLNKGEQSITASGSTVSSAITSTTSTTVTINTPPSVDPLAAVRMWTDSKLQVIALITIYSGLSQAFEYGEFPTYIDDNSRKFFSMAIFGFVDSLFSWWFGKISDKVGRLEILAVAILCHGFAYVYLFWYDPKQSEIYLYFIVAVFLGIGDAGLNTQISALYPSLLNDKTETFANFKFFQSFATAWGFMWHSYVGRHVKLVTYFGVLAFATLVLFSSSEVRKASKAKTTMNS</sequence>
<keyword evidence="3" id="KW-0472">Membrane</keyword>
<feature type="compositionally biased region" description="Basic and acidic residues" evidence="2">
    <location>
        <begin position="129"/>
        <end position="140"/>
    </location>
</feature>
<dbReference type="PANTHER" id="PTHR19444">
    <property type="entry name" value="UNC-93 RELATED"/>
    <property type="match status" value="1"/>
</dbReference>
<dbReference type="PANTHER" id="PTHR19444:SF13">
    <property type="entry name" value="PROTEIN UNC-93 HOMOLOG A"/>
    <property type="match status" value="1"/>
</dbReference>
<dbReference type="Proteomes" id="UP000023152">
    <property type="component" value="Unassembled WGS sequence"/>
</dbReference>
<dbReference type="InterPro" id="IPR011701">
    <property type="entry name" value="MFS"/>
</dbReference>
<dbReference type="Gene3D" id="1.20.1250.20">
    <property type="entry name" value="MFS general substrate transporter like domains"/>
    <property type="match status" value="2"/>
</dbReference>
<dbReference type="GO" id="GO:0022857">
    <property type="term" value="F:transmembrane transporter activity"/>
    <property type="evidence" value="ECO:0007669"/>
    <property type="project" value="InterPro"/>
</dbReference>
<evidence type="ECO:0000256" key="1">
    <source>
        <dbReference type="ARBA" id="ARBA00009172"/>
    </source>
</evidence>
<dbReference type="OrthoDB" id="196103at2759"/>
<feature type="transmembrane region" description="Helical" evidence="3">
    <location>
        <begin position="291"/>
        <end position="309"/>
    </location>
</feature>
<proteinExistence type="inferred from homology"/>
<comment type="caution">
    <text evidence="4">The sequence shown here is derived from an EMBL/GenBank/DDBJ whole genome shotgun (WGS) entry which is preliminary data.</text>
</comment>
<dbReference type="InterPro" id="IPR036259">
    <property type="entry name" value="MFS_trans_sf"/>
</dbReference>
<evidence type="ECO:0000313" key="4">
    <source>
        <dbReference type="EMBL" id="ETO09283.1"/>
    </source>
</evidence>
<keyword evidence="5" id="KW-1185">Reference proteome</keyword>
<dbReference type="OMA" id="KTRRHAG"/>
<dbReference type="AlphaFoldDB" id="X6M5L4"/>
<accession>X6M5L4</accession>
<organism evidence="4 5">
    <name type="scientific">Reticulomyxa filosa</name>
    <dbReference type="NCBI Taxonomy" id="46433"/>
    <lineage>
        <taxon>Eukaryota</taxon>
        <taxon>Sar</taxon>
        <taxon>Rhizaria</taxon>
        <taxon>Retaria</taxon>
        <taxon>Foraminifera</taxon>
        <taxon>Monothalamids</taxon>
        <taxon>Reticulomyxidae</taxon>
        <taxon>Reticulomyxa</taxon>
    </lineage>
</organism>
<evidence type="ECO:0000256" key="2">
    <source>
        <dbReference type="SAM" id="MobiDB-lite"/>
    </source>
</evidence>
<keyword evidence="3" id="KW-1133">Transmembrane helix</keyword>
<keyword evidence="3" id="KW-0812">Transmembrane</keyword>
<name>X6M5L4_RETFI</name>
<feature type="transmembrane region" description="Helical" evidence="3">
    <location>
        <begin position="262"/>
        <end position="279"/>
    </location>
</feature>